<feature type="region of interest" description="Disordered" evidence="1">
    <location>
        <begin position="186"/>
        <end position="209"/>
    </location>
</feature>
<evidence type="ECO:0000256" key="1">
    <source>
        <dbReference type="SAM" id="MobiDB-lite"/>
    </source>
</evidence>
<name>A0A7R9EHU8_9NEOP</name>
<gene>
    <name evidence="2" type="ORF">TMSB3V08_LOCUS9883</name>
</gene>
<sequence length="252" mass="27943">MYKHVKLEPNESSDTEEPLLPIECVKVESEWDSEYRVKIEPCKDDEICPKEEPNDIIKEKIHIKEEIHIKDEIIMKDELGGEGEGVNPLLSWTLPMLRGTMCPPPSFSGVDVRGSLTRVGVRYDKLLYRGCTKKLHDCILKGTPLSNPAHDGVAIPVQLWPHPEPRGNAREPPTCIDNEPRNAMSEARRGCAQPTVHGKRGGGMGKPRSAWPLKKVTRCLAQRGGGQARFVIGDAVMTSLGETAGMHMGHND</sequence>
<protein>
    <submittedName>
        <fullName evidence="2">Uncharacterized protein</fullName>
    </submittedName>
</protein>
<proteinExistence type="predicted"/>
<accession>A0A7R9EHU8</accession>
<organism evidence="2">
    <name type="scientific">Timema monikensis</name>
    <dbReference type="NCBI Taxonomy" id="170555"/>
    <lineage>
        <taxon>Eukaryota</taxon>
        <taxon>Metazoa</taxon>
        <taxon>Ecdysozoa</taxon>
        <taxon>Arthropoda</taxon>
        <taxon>Hexapoda</taxon>
        <taxon>Insecta</taxon>
        <taxon>Pterygota</taxon>
        <taxon>Neoptera</taxon>
        <taxon>Polyneoptera</taxon>
        <taxon>Phasmatodea</taxon>
        <taxon>Timematodea</taxon>
        <taxon>Timematoidea</taxon>
        <taxon>Timematidae</taxon>
        <taxon>Timema</taxon>
    </lineage>
</organism>
<dbReference type="AlphaFoldDB" id="A0A7R9EHU8"/>
<reference evidence="2" key="1">
    <citation type="submission" date="2020-11" db="EMBL/GenBank/DDBJ databases">
        <authorList>
            <person name="Tran Van P."/>
        </authorList>
    </citation>
    <scope>NUCLEOTIDE SEQUENCE</scope>
</reference>
<evidence type="ECO:0000313" key="2">
    <source>
        <dbReference type="EMBL" id="CAD7433201.1"/>
    </source>
</evidence>
<dbReference type="EMBL" id="OB796210">
    <property type="protein sequence ID" value="CAD7433201.1"/>
    <property type="molecule type" value="Genomic_DNA"/>
</dbReference>